<gene>
    <name evidence="3" type="ORF">O4U47_15210</name>
</gene>
<feature type="compositionally biased region" description="Basic and acidic residues" evidence="1">
    <location>
        <begin position="1"/>
        <end position="11"/>
    </location>
</feature>
<dbReference type="InterPro" id="IPR052526">
    <property type="entry name" value="HTH-type_Bedaq_tolerance"/>
</dbReference>
<dbReference type="PRINTS" id="PR00598">
    <property type="entry name" value="HTHMARR"/>
</dbReference>
<dbReference type="Pfam" id="PF01047">
    <property type="entry name" value="MarR"/>
    <property type="match status" value="1"/>
</dbReference>
<name>A0ABT4TNM1_9ACTN</name>
<sequence>MRNPDPVEKMDQQTPAPEPPEHADRPAPPEPEPSTPGLEADLRVAVGRLARRLRAQRPDTSLSLGQGAVLFALARHGRMTPRALADHEKVQPPSMTRIIGALEERALVRREPHPQDRRQHLVDLTEQGRALVRQDTRRREAWLAQRLAELEPGERETLREAAEILDRLSRS</sequence>
<dbReference type="RefSeq" id="WP_270678514.1">
    <property type="nucleotide sequence ID" value="NZ_JAQFWP010000026.1"/>
</dbReference>
<reference evidence="3" key="1">
    <citation type="submission" date="2023-01" db="EMBL/GenBank/DDBJ databases">
        <title>Draft genome sequence of Nocardiopsis sp. LSu2-4 isolated from halophytes.</title>
        <authorList>
            <person name="Duangmal K."/>
            <person name="Chantavorakit T."/>
        </authorList>
    </citation>
    <scope>NUCLEOTIDE SEQUENCE</scope>
    <source>
        <strain evidence="3">LSu2-4</strain>
    </source>
</reference>
<evidence type="ECO:0000313" key="3">
    <source>
        <dbReference type="EMBL" id="MDA2805864.1"/>
    </source>
</evidence>
<dbReference type="PANTHER" id="PTHR39515">
    <property type="entry name" value="CONSERVED PROTEIN"/>
    <property type="match status" value="1"/>
</dbReference>
<dbReference type="SMART" id="SM00347">
    <property type="entry name" value="HTH_MARR"/>
    <property type="match status" value="1"/>
</dbReference>
<feature type="domain" description="HTH marR-type" evidence="2">
    <location>
        <begin position="39"/>
        <end position="167"/>
    </location>
</feature>
<dbReference type="SUPFAM" id="SSF46785">
    <property type="entry name" value="Winged helix' DNA-binding domain"/>
    <property type="match status" value="1"/>
</dbReference>
<dbReference type="PANTHER" id="PTHR39515:SF2">
    <property type="entry name" value="HTH-TYPE TRANSCRIPTIONAL REGULATOR RV0880"/>
    <property type="match status" value="1"/>
</dbReference>
<dbReference type="Proteomes" id="UP001165685">
    <property type="component" value="Unassembled WGS sequence"/>
</dbReference>
<dbReference type="InterPro" id="IPR000835">
    <property type="entry name" value="HTH_MarR-typ"/>
</dbReference>
<feature type="region of interest" description="Disordered" evidence="1">
    <location>
        <begin position="1"/>
        <end position="40"/>
    </location>
</feature>
<dbReference type="InterPro" id="IPR036388">
    <property type="entry name" value="WH-like_DNA-bd_sf"/>
</dbReference>
<dbReference type="InterPro" id="IPR036390">
    <property type="entry name" value="WH_DNA-bd_sf"/>
</dbReference>
<comment type="caution">
    <text evidence="3">The sequence shown here is derived from an EMBL/GenBank/DDBJ whole genome shotgun (WGS) entry which is preliminary data.</text>
</comment>
<dbReference type="EMBL" id="JAQFWP010000026">
    <property type="protein sequence ID" value="MDA2805864.1"/>
    <property type="molecule type" value="Genomic_DNA"/>
</dbReference>
<organism evidence="3 4">
    <name type="scientific">Nocardiopsis suaedae</name>
    <dbReference type="NCBI Taxonomy" id="3018444"/>
    <lineage>
        <taxon>Bacteria</taxon>
        <taxon>Bacillati</taxon>
        <taxon>Actinomycetota</taxon>
        <taxon>Actinomycetes</taxon>
        <taxon>Streptosporangiales</taxon>
        <taxon>Nocardiopsidaceae</taxon>
        <taxon>Nocardiopsis</taxon>
    </lineage>
</organism>
<evidence type="ECO:0000313" key="4">
    <source>
        <dbReference type="Proteomes" id="UP001165685"/>
    </source>
</evidence>
<dbReference type="Gene3D" id="1.10.10.10">
    <property type="entry name" value="Winged helix-like DNA-binding domain superfamily/Winged helix DNA-binding domain"/>
    <property type="match status" value="1"/>
</dbReference>
<accession>A0ABT4TNM1</accession>
<proteinExistence type="predicted"/>
<protein>
    <submittedName>
        <fullName evidence="3">MarR family transcriptional regulator</fullName>
    </submittedName>
</protein>
<evidence type="ECO:0000259" key="2">
    <source>
        <dbReference type="PROSITE" id="PS50995"/>
    </source>
</evidence>
<evidence type="ECO:0000256" key="1">
    <source>
        <dbReference type="SAM" id="MobiDB-lite"/>
    </source>
</evidence>
<dbReference type="PROSITE" id="PS50995">
    <property type="entry name" value="HTH_MARR_2"/>
    <property type="match status" value="1"/>
</dbReference>
<keyword evidence="4" id="KW-1185">Reference proteome</keyword>